<accession>A0A941EKS0</accession>
<sequence>MIESSEPEIPLLGGDVTEGLVRVGETVRRPMGRNAAYVHALLEHLEAVGFDGAPRYLGVDAAGRETLTYVHGDVAVRPYPDWIADEARLASVGRLLRRYDDATVGFTPPPGVGYERPTHPAGLPPEPELETEVIGHVDITPENLVFRDGAAYALIDFDLLRPAARVDELYNAMLYWAPLNEPDDVDPGLRGLDAPRRCRILADAYGMTEADRLRLVEVAVLRTRRTWHLMRHRAEVDGGGWRRMWDEGVGEIITRREQWLERHGPAIEAALTAA</sequence>
<name>A0A941EKS0_9ACTN</name>
<proteinExistence type="predicted"/>
<dbReference type="InterPro" id="IPR011009">
    <property type="entry name" value="Kinase-like_dom_sf"/>
</dbReference>
<evidence type="ECO:0000313" key="1">
    <source>
        <dbReference type="EMBL" id="MBR7832688.1"/>
    </source>
</evidence>
<dbReference type="SUPFAM" id="SSF56112">
    <property type="entry name" value="Protein kinase-like (PK-like)"/>
    <property type="match status" value="1"/>
</dbReference>
<dbReference type="RefSeq" id="WP_212527216.1">
    <property type="nucleotide sequence ID" value="NZ_JAGSOG010000015.1"/>
</dbReference>
<reference evidence="1" key="1">
    <citation type="submission" date="2021-04" db="EMBL/GenBank/DDBJ databases">
        <title>Genome based classification of Actinospica acidithermotolerans sp. nov., an actinobacterium isolated from an Indonesian hot spring.</title>
        <authorList>
            <person name="Kusuma A.B."/>
            <person name="Putra K.E."/>
            <person name="Nafisah S."/>
            <person name="Loh J."/>
            <person name="Nouioui I."/>
            <person name="Goodfellow M."/>
        </authorList>
    </citation>
    <scope>NUCLEOTIDE SEQUENCE</scope>
    <source>
        <strain evidence="1">CSCA 57</strain>
    </source>
</reference>
<organism evidence="1 2">
    <name type="scientific">Actinospica durhamensis</name>
    <dbReference type="NCBI Taxonomy" id="1508375"/>
    <lineage>
        <taxon>Bacteria</taxon>
        <taxon>Bacillati</taxon>
        <taxon>Actinomycetota</taxon>
        <taxon>Actinomycetes</taxon>
        <taxon>Catenulisporales</taxon>
        <taxon>Actinospicaceae</taxon>
        <taxon>Actinospica</taxon>
    </lineage>
</organism>
<evidence type="ECO:0008006" key="3">
    <source>
        <dbReference type="Google" id="ProtNLM"/>
    </source>
</evidence>
<comment type="caution">
    <text evidence="1">The sequence shown here is derived from an EMBL/GenBank/DDBJ whole genome shotgun (WGS) entry which is preliminary data.</text>
</comment>
<protein>
    <recommendedName>
        <fullName evidence="3">Aminoglycoside phosphotransferase family protein</fullName>
    </recommendedName>
</protein>
<gene>
    <name evidence="1" type="ORF">KDL01_05420</name>
</gene>
<dbReference type="EMBL" id="JAGSOG010000015">
    <property type="protein sequence ID" value="MBR7832688.1"/>
    <property type="molecule type" value="Genomic_DNA"/>
</dbReference>
<dbReference type="AlphaFoldDB" id="A0A941EKS0"/>
<evidence type="ECO:0000313" key="2">
    <source>
        <dbReference type="Proteomes" id="UP000675781"/>
    </source>
</evidence>
<dbReference type="Proteomes" id="UP000675781">
    <property type="component" value="Unassembled WGS sequence"/>
</dbReference>
<keyword evidence="2" id="KW-1185">Reference proteome</keyword>